<keyword evidence="1" id="KW-0021">Allosteric enzyme</keyword>
<dbReference type="GO" id="GO:0006002">
    <property type="term" value="P:fructose 6-phosphate metabolic process"/>
    <property type="evidence" value="ECO:0007669"/>
    <property type="project" value="TreeGrafter"/>
</dbReference>
<organism evidence="8 9">
    <name type="scientific">Biomphalaria glabrata</name>
    <name type="common">Bloodfluke planorb</name>
    <name type="synonym">Freshwater snail</name>
    <dbReference type="NCBI Taxonomy" id="6526"/>
    <lineage>
        <taxon>Eukaryota</taxon>
        <taxon>Metazoa</taxon>
        <taxon>Spiralia</taxon>
        <taxon>Lophotrochozoa</taxon>
        <taxon>Mollusca</taxon>
        <taxon>Gastropoda</taxon>
        <taxon>Heterobranchia</taxon>
        <taxon>Euthyneura</taxon>
        <taxon>Panpulmonata</taxon>
        <taxon>Hygrophila</taxon>
        <taxon>Lymnaeoidea</taxon>
        <taxon>Planorbidae</taxon>
        <taxon>Biomphalaria</taxon>
    </lineage>
</organism>
<dbReference type="GO" id="GO:0046872">
    <property type="term" value="F:metal ion binding"/>
    <property type="evidence" value="ECO:0007669"/>
    <property type="project" value="UniProtKB-KW"/>
</dbReference>
<dbReference type="Proteomes" id="UP000076420">
    <property type="component" value="Unassembled WGS sequence"/>
</dbReference>
<accession>A0A2C9LVE0</accession>
<evidence type="ECO:0000256" key="4">
    <source>
        <dbReference type="ARBA" id="ARBA00022777"/>
    </source>
</evidence>
<protein>
    <recommendedName>
        <fullName evidence="7">Phosphofructokinase domain-containing protein</fullName>
    </recommendedName>
</protein>
<dbReference type="OrthoDB" id="537915at2759"/>
<dbReference type="SUPFAM" id="SSF53784">
    <property type="entry name" value="Phosphofructokinase"/>
    <property type="match status" value="1"/>
</dbReference>
<dbReference type="GO" id="GO:0005524">
    <property type="term" value="F:ATP binding"/>
    <property type="evidence" value="ECO:0007669"/>
    <property type="project" value="TreeGrafter"/>
</dbReference>
<keyword evidence="4" id="KW-0418">Kinase</keyword>
<dbReference type="GO" id="GO:0061621">
    <property type="term" value="P:canonical glycolysis"/>
    <property type="evidence" value="ECO:0007669"/>
    <property type="project" value="TreeGrafter"/>
</dbReference>
<dbReference type="GO" id="GO:0016208">
    <property type="term" value="F:AMP binding"/>
    <property type="evidence" value="ECO:0007669"/>
    <property type="project" value="TreeGrafter"/>
</dbReference>
<dbReference type="PANTHER" id="PTHR13697:SF4">
    <property type="entry name" value="ATP-DEPENDENT 6-PHOSPHOFRUCTOKINASE"/>
    <property type="match status" value="1"/>
</dbReference>
<sequence>MKMDVRVTVLGHVQRGGNASAFDRLLGSRMGAEAVLALMDAAPTTPACVICLDGSDIVRVPLLKAVQRTRRVAELMAERKFDEVLQLRGRSVIIINNNYYQQVLL</sequence>
<dbReference type="GO" id="GO:0003872">
    <property type="term" value="F:6-phosphofructokinase activity"/>
    <property type="evidence" value="ECO:0007669"/>
    <property type="project" value="UniProtKB-EC"/>
</dbReference>
<dbReference type="STRING" id="6526.A0A2C9LVE0"/>
<dbReference type="PANTHER" id="PTHR13697">
    <property type="entry name" value="PHOSPHOFRUCTOKINASE"/>
    <property type="match status" value="1"/>
</dbReference>
<dbReference type="VEuPathDB" id="VectorBase:BGLB035405"/>
<keyword evidence="2" id="KW-0808">Transferase</keyword>
<dbReference type="InterPro" id="IPR000023">
    <property type="entry name" value="Phosphofructokinase_dom"/>
</dbReference>
<dbReference type="GO" id="GO:0005945">
    <property type="term" value="C:6-phosphofructokinase complex"/>
    <property type="evidence" value="ECO:0007669"/>
    <property type="project" value="TreeGrafter"/>
</dbReference>
<evidence type="ECO:0000259" key="7">
    <source>
        <dbReference type="Pfam" id="PF00365"/>
    </source>
</evidence>
<keyword evidence="5" id="KW-0460">Magnesium</keyword>
<evidence type="ECO:0000313" key="9">
    <source>
        <dbReference type="Proteomes" id="UP000076420"/>
    </source>
</evidence>
<dbReference type="KEGG" id="bgt:106074311"/>
<dbReference type="InterPro" id="IPR015912">
    <property type="entry name" value="Phosphofructokinase_CS"/>
</dbReference>
<evidence type="ECO:0000256" key="2">
    <source>
        <dbReference type="ARBA" id="ARBA00022679"/>
    </source>
</evidence>
<dbReference type="Gene3D" id="3.40.50.460">
    <property type="entry name" value="Phosphofructokinase domain"/>
    <property type="match status" value="1"/>
</dbReference>
<dbReference type="VEuPathDB" id="VectorBase:BGLAX_039481"/>
<dbReference type="GO" id="GO:0042802">
    <property type="term" value="F:identical protein binding"/>
    <property type="evidence" value="ECO:0007669"/>
    <property type="project" value="TreeGrafter"/>
</dbReference>
<dbReference type="Pfam" id="PF00365">
    <property type="entry name" value="PFK"/>
    <property type="match status" value="1"/>
</dbReference>
<gene>
    <name evidence="8" type="primary">106074311</name>
</gene>
<evidence type="ECO:0000256" key="5">
    <source>
        <dbReference type="ARBA" id="ARBA00022842"/>
    </source>
</evidence>
<dbReference type="Gene3D" id="3.40.50.450">
    <property type="match status" value="1"/>
</dbReference>
<evidence type="ECO:0000256" key="6">
    <source>
        <dbReference type="ARBA" id="ARBA00048070"/>
    </source>
</evidence>
<feature type="domain" description="Phosphofructokinase" evidence="7">
    <location>
        <begin position="2"/>
        <end position="37"/>
    </location>
</feature>
<dbReference type="AlphaFoldDB" id="A0A2C9LVE0"/>
<dbReference type="InterPro" id="IPR035966">
    <property type="entry name" value="PKF_sf"/>
</dbReference>
<reference evidence="8" key="1">
    <citation type="submission" date="2020-05" db="UniProtKB">
        <authorList>
            <consortium name="EnsemblMetazoa"/>
        </authorList>
    </citation>
    <scope>IDENTIFICATION</scope>
    <source>
        <strain evidence="8">BB02</strain>
    </source>
</reference>
<evidence type="ECO:0000256" key="1">
    <source>
        <dbReference type="ARBA" id="ARBA00022533"/>
    </source>
</evidence>
<dbReference type="PROSITE" id="PS00433">
    <property type="entry name" value="PHOSPHOFRUCTOKINASE"/>
    <property type="match status" value="1"/>
</dbReference>
<evidence type="ECO:0000256" key="3">
    <source>
        <dbReference type="ARBA" id="ARBA00022723"/>
    </source>
</evidence>
<evidence type="ECO:0000313" key="8">
    <source>
        <dbReference type="EnsemblMetazoa" id="BGLB035405-PA"/>
    </source>
</evidence>
<dbReference type="EnsemblMetazoa" id="BGLB035405-RA">
    <property type="protein sequence ID" value="BGLB035405-PA"/>
    <property type="gene ID" value="BGLB035405"/>
</dbReference>
<dbReference type="GO" id="GO:0048029">
    <property type="term" value="F:monosaccharide binding"/>
    <property type="evidence" value="ECO:0007669"/>
    <property type="project" value="TreeGrafter"/>
</dbReference>
<keyword evidence="3" id="KW-0479">Metal-binding</keyword>
<proteinExistence type="predicted"/>
<comment type="catalytic activity">
    <reaction evidence="6">
        <text>beta-D-fructose 6-phosphate + ATP = beta-D-fructose 1,6-bisphosphate + ADP + H(+)</text>
        <dbReference type="Rhea" id="RHEA:16109"/>
        <dbReference type="ChEBI" id="CHEBI:15378"/>
        <dbReference type="ChEBI" id="CHEBI:30616"/>
        <dbReference type="ChEBI" id="CHEBI:32966"/>
        <dbReference type="ChEBI" id="CHEBI:57634"/>
        <dbReference type="ChEBI" id="CHEBI:456216"/>
        <dbReference type="EC" id="2.7.1.11"/>
    </reaction>
</comment>
<name>A0A2C9LVE0_BIOGL</name>
<dbReference type="GO" id="GO:0030388">
    <property type="term" value="P:fructose 1,6-bisphosphate metabolic process"/>
    <property type="evidence" value="ECO:0007669"/>
    <property type="project" value="TreeGrafter"/>
</dbReference>
<dbReference type="UniPathway" id="UPA00109">
    <property type="reaction ID" value="UER00182"/>
</dbReference>
<dbReference type="GO" id="GO:0070095">
    <property type="term" value="F:fructose-6-phosphate binding"/>
    <property type="evidence" value="ECO:0007669"/>
    <property type="project" value="TreeGrafter"/>
</dbReference>